<proteinExistence type="predicted"/>
<feature type="region of interest" description="Disordered" evidence="2">
    <location>
        <begin position="1"/>
        <end position="22"/>
    </location>
</feature>
<reference evidence="4 5" key="1">
    <citation type="journal article" date="2019" name="Int. J. Syst. Evol. Microbiol.">
        <title>The Global Catalogue of Microorganisms (GCM) 10K type strain sequencing project: providing services to taxonomists for standard genome sequencing and annotation.</title>
        <authorList>
            <consortium name="The Broad Institute Genomics Platform"/>
            <consortium name="The Broad Institute Genome Sequencing Center for Infectious Disease"/>
            <person name="Wu L."/>
            <person name="Ma J."/>
        </authorList>
    </citation>
    <scope>NUCLEOTIDE SEQUENCE [LARGE SCALE GENOMIC DNA]</scope>
    <source>
        <strain evidence="4 5">JCM 4805</strain>
    </source>
</reference>
<evidence type="ECO:0000313" key="4">
    <source>
        <dbReference type="EMBL" id="GAA0468204.1"/>
    </source>
</evidence>
<dbReference type="EMBL" id="BAAABY010000026">
    <property type="protein sequence ID" value="GAA0468204.1"/>
    <property type="molecule type" value="Genomic_DNA"/>
</dbReference>
<protein>
    <submittedName>
        <fullName evidence="4">Alpha/beta hydrolase</fullName>
    </submittedName>
</protein>
<evidence type="ECO:0000259" key="3">
    <source>
        <dbReference type="Pfam" id="PF00326"/>
    </source>
</evidence>
<comment type="caution">
    <text evidence="4">The sequence shown here is derived from an EMBL/GenBank/DDBJ whole genome shotgun (WGS) entry which is preliminary data.</text>
</comment>
<evidence type="ECO:0000256" key="2">
    <source>
        <dbReference type="SAM" id="MobiDB-lite"/>
    </source>
</evidence>
<feature type="region of interest" description="Disordered" evidence="2">
    <location>
        <begin position="55"/>
        <end position="83"/>
    </location>
</feature>
<gene>
    <name evidence="4" type="ORF">GCM10010361_35480</name>
</gene>
<dbReference type="Proteomes" id="UP001500909">
    <property type="component" value="Unassembled WGS sequence"/>
</dbReference>
<keyword evidence="5" id="KW-1185">Reference proteome</keyword>
<evidence type="ECO:0000256" key="1">
    <source>
        <dbReference type="ARBA" id="ARBA00022801"/>
    </source>
</evidence>
<dbReference type="InterPro" id="IPR029058">
    <property type="entry name" value="AB_hydrolase_fold"/>
</dbReference>
<dbReference type="PANTHER" id="PTHR48081">
    <property type="entry name" value="AB HYDROLASE SUPERFAMILY PROTEIN C4A8.06C"/>
    <property type="match status" value="1"/>
</dbReference>
<keyword evidence="1 4" id="KW-0378">Hydrolase</keyword>
<dbReference type="SUPFAM" id="SSF53474">
    <property type="entry name" value="alpha/beta-Hydrolases"/>
    <property type="match status" value="1"/>
</dbReference>
<sequence>MNAPTPDAEAARSGIRSAAPEKEEAALLGLPPVAPDDRLVYGDHPDQIVDLYRPPTTAPALTPTVSGPPTTAPALSPTAPAPPAGGRTAPLVVLLHGGFWRVAYDRTHLSPAAAALARNGLHVALAEYRRAGGGGGLPETFDDVTEAVRTAVAAAPAGTPVLVAGHSAGGHLALWAAAHPGPVTAAVAVAPVADLARAHDLRLSNGAVVEFLSGGTPAPLAPAALTARIAETDPVRLPPRVPVTLLHGTDDPDVPVELSRRYAKAHGSGLFGDTAGDGAGGACGDSGTGTGGGAPVVLRELPGVGHYAAVTPGTDAFAALHEALLSAAGATRGAGAEPHRNALRRAGAVPESAAEVTPDDGRSGRTGP</sequence>
<organism evidence="4 5">
    <name type="scientific">Streptomyces olivaceiscleroticus</name>
    <dbReference type="NCBI Taxonomy" id="68245"/>
    <lineage>
        <taxon>Bacteria</taxon>
        <taxon>Bacillati</taxon>
        <taxon>Actinomycetota</taxon>
        <taxon>Actinomycetes</taxon>
        <taxon>Kitasatosporales</taxon>
        <taxon>Streptomycetaceae</taxon>
        <taxon>Streptomyces</taxon>
    </lineage>
</organism>
<dbReference type="InterPro" id="IPR001375">
    <property type="entry name" value="Peptidase_S9_cat"/>
</dbReference>
<dbReference type="InterPro" id="IPR050300">
    <property type="entry name" value="GDXG_lipolytic_enzyme"/>
</dbReference>
<feature type="region of interest" description="Disordered" evidence="2">
    <location>
        <begin position="331"/>
        <end position="368"/>
    </location>
</feature>
<dbReference type="Pfam" id="PF00326">
    <property type="entry name" value="Peptidase_S9"/>
    <property type="match status" value="1"/>
</dbReference>
<evidence type="ECO:0000313" key="5">
    <source>
        <dbReference type="Proteomes" id="UP001500909"/>
    </source>
</evidence>
<dbReference type="GO" id="GO:0016787">
    <property type="term" value="F:hydrolase activity"/>
    <property type="evidence" value="ECO:0007669"/>
    <property type="project" value="UniProtKB-KW"/>
</dbReference>
<name>A0ABN1A5Y2_9ACTN</name>
<dbReference type="Gene3D" id="3.40.50.1820">
    <property type="entry name" value="alpha/beta hydrolase"/>
    <property type="match status" value="1"/>
</dbReference>
<dbReference type="RefSeq" id="WP_346095994.1">
    <property type="nucleotide sequence ID" value="NZ_BAAABY010000026.1"/>
</dbReference>
<feature type="domain" description="Peptidase S9 prolyl oligopeptidase catalytic" evidence="3">
    <location>
        <begin position="139"/>
        <end position="264"/>
    </location>
</feature>
<accession>A0ABN1A5Y2</accession>
<feature type="compositionally biased region" description="Basic and acidic residues" evidence="2">
    <location>
        <begin position="359"/>
        <end position="368"/>
    </location>
</feature>